<gene>
    <name evidence="1" type="ORF">HUT05_26500</name>
</gene>
<dbReference type="Proteomes" id="UP000509418">
    <property type="component" value="Chromosome"/>
</dbReference>
<dbReference type="RefSeq" id="WP_176576544.1">
    <property type="nucleotide sequence ID" value="NZ_CBDRGH010000059.1"/>
</dbReference>
<dbReference type="EMBL" id="CP056041">
    <property type="protein sequence ID" value="QKZ20580.1"/>
    <property type="molecule type" value="Genomic_DNA"/>
</dbReference>
<proteinExistence type="predicted"/>
<evidence type="ECO:0000313" key="2">
    <source>
        <dbReference type="Proteomes" id="UP000509418"/>
    </source>
</evidence>
<dbReference type="AlphaFoldDB" id="A0A7H8TEV7"/>
<evidence type="ECO:0000313" key="1">
    <source>
        <dbReference type="EMBL" id="QKZ20580.1"/>
    </source>
</evidence>
<name>A0A7H8TEV7_STRCX</name>
<reference evidence="1 2" key="1">
    <citation type="submission" date="2020-06" db="EMBL/GenBank/DDBJ databases">
        <title>Genome mining for natural products.</title>
        <authorList>
            <person name="Zhang B."/>
            <person name="Shi J."/>
            <person name="Ge H."/>
        </authorList>
    </citation>
    <scope>NUCLEOTIDE SEQUENCE [LARGE SCALE GENOMIC DNA]</scope>
    <source>
        <strain evidence="1 2">NA02069</strain>
    </source>
</reference>
<keyword evidence="2" id="KW-1185">Reference proteome</keyword>
<protein>
    <submittedName>
        <fullName evidence="1">Uncharacterized protein</fullName>
    </submittedName>
</protein>
<accession>A0A7H8TEV7</accession>
<organism evidence="1 2">
    <name type="scientific">Streptomyces chartreusis</name>
    <dbReference type="NCBI Taxonomy" id="1969"/>
    <lineage>
        <taxon>Bacteria</taxon>
        <taxon>Bacillati</taxon>
        <taxon>Actinomycetota</taxon>
        <taxon>Actinomycetes</taxon>
        <taxon>Kitasatosporales</taxon>
        <taxon>Streptomycetaceae</taxon>
        <taxon>Streptomyces</taxon>
    </lineage>
</organism>
<sequence>MTRLAELLGSEAAAAQWKNSRVHRLVIWERLDPNAALDLVEQAVDEQDPAILADLGQVWTRRFGVDPDLPDVLFLTAWLDREHLVAEDGGRTGTGVVPLLALHAYELDYWHRP</sequence>